<evidence type="ECO:0000256" key="7">
    <source>
        <dbReference type="ARBA" id="ARBA00022692"/>
    </source>
</evidence>
<evidence type="ECO:0000256" key="6">
    <source>
        <dbReference type="ARBA" id="ARBA00022679"/>
    </source>
</evidence>
<dbReference type="GO" id="GO:0005789">
    <property type="term" value="C:endoplasmic reticulum membrane"/>
    <property type="evidence" value="ECO:0007669"/>
    <property type="project" value="UniProtKB-SubCell"/>
</dbReference>
<evidence type="ECO:0000256" key="9">
    <source>
        <dbReference type="ARBA" id="ARBA00022989"/>
    </source>
</evidence>
<dbReference type="KEGG" id="ccac:CcaHIS019_0607760"/>
<feature type="transmembrane region" description="Helical" evidence="14">
    <location>
        <begin position="175"/>
        <end position="194"/>
    </location>
</feature>
<keyword evidence="7 14" id="KW-0812">Transmembrane</keyword>
<keyword evidence="9 14" id="KW-1133">Transmembrane helix</keyword>
<proteinExistence type="predicted"/>
<feature type="transmembrane region" description="Helical" evidence="14">
    <location>
        <begin position="233"/>
        <end position="256"/>
    </location>
</feature>
<dbReference type="InterPro" id="IPR038013">
    <property type="entry name" value="ALG11"/>
</dbReference>
<dbReference type="Pfam" id="PF15924">
    <property type="entry name" value="ALG11_N"/>
    <property type="match status" value="1"/>
</dbReference>
<organism evidence="17 18">
    <name type="scientific">Cutaneotrichosporon cavernicola</name>
    <dbReference type="NCBI Taxonomy" id="279322"/>
    <lineage>
        <taxon>Eukaryota</taxon>
        <taxon>Fungi</taxon>
        <taxon>Dikarya</taxon>
        <taxon>Basidiomycota</taxon>
        <taxon>Agaricomycotina</taxon>
        <taxon>Tremellomycetes</taxon>
        <taxon>Trichosporonales</taxon>
        <taxon>Trichosporonaceae</taxon>
        <taxon>Cutaneotrichosporon</taxon>
    </lineage>
</organism>
<evidence type="ECO:0000256" key="5">
    <source>
        <dbReference type="ARBA" id="ARBA00022676"/>
    </source>
</evidence>
<gene>
    <name evidence="17" type="primary">ALG11</name>
    <name evidence="17" type="ORF">CcaverHIS019_0607760</name>
</gene>
<evidence type="ECO:0000259" key="15">
    <source>
        <dbReference type="Pfam" id="PF00534"/>
    </source>
</evidence>
<dbReference type="SUPFAM" id="SSF53756">
    <property type="entry name" value="UDP-Glycosyltransferase/glycogen phosphorylase"/>
    <property type="match status" value="1"/>
</dbReference>
<dbReference type="RefSeq" id="XP_060459582.1">
    <property type="nucleotide sequence ID" value="XM_060603272.1"/>
</dbReference>
<evidence type="ECO:0000256" key="4">
    <source>
        <dbReference type="ARBA" id="ARBA00022018"/>
    </source>
</evidence>
<dbReference type="PANTHER" id="PTHR45919:SF1">
    <property type="entry name" value="GDP-MAN:MAN(3)GLCNAC(2)-PP-DOL ALPHA-1,2-MANNOSYLTRANSFERASE"/>
    <property type="match status" value="1"/>
</dbReference>
<evidence type="ECO:0000256" key="3">
    <source>
        <dbReference type="ARBA" id="ARBA00012645"/>
    </source>
</evidence>
<dbReference type="EC" id="2.4.1.131" evidence="3"/>
<evidence type="ECO:0000256" key="2">
    <source>
        <dbReference type="ARBA" id="ARBA00004922"/>
    </source>
</evidence>
<evidence type="ECO:0000256" key="13">
    <source>
        <dbReference type="ARBA" id="ARBA00045065"/>
    </source>
</evidence>
<feature type="domain" description="Glycosyl transferase family 1" evidence="15">
    <location>
        <begin position="647"/>
        <end position="824"/>
    </location>
</feature>
<evidence type="ECO:0000256" key="14">
    <source>
        <dbReference type="SAM" id="Phobius"/>
    </source>
</evidence>
<feature type="transmembrane region" description="Helical" evidence="14">
    <location>
        <begin position="12"/>
        <end position="35"/>
    </location>
</feature>
<keyword evidence="8" id="KW-0256">Endoplasmic reticulum</keyword>
<feature type="transmembrane region" description="Helical" evidence="14">
    <location>
        <begin position="140"/>
        <end position="163"/>
    </location>
</feature>
<evidence type="ECO:0000259" key="16">
    <source>
        <dbReference type="Pfam" id="PF15924"/>
    </source>
</evidence>
<keyword evidence="10 14" id="KW-0472">Membrane</keyword>
<keyword evidence="5" id="KW-0328">Glycosyltransferase</keyword>
<dbReference type="AlphaFoldDB" id="A0AA48L986"/>
<evidence type="ECO:0000313" key="18">
    <source>
        <dbReference type="Proteomes" id="UP001233271"/>
    </source>
</evidence>
<evidence type="ECO:0000313" key="17">
    <source>
        <dbReference type="EMBL" id="BEI94317.1"/>
    </source>
</evidence>
<comment type="subcellular location">
    <subcellularLocation>
        <location evidence="1">Endoplasmic reticulum membrane</location>
        <topology evidence="1">Single-pass membrane protein</topology>
    </subcellularLocation>
</comment>
<dbReference type="PANTHER" id="PTHR45919">
    <property type="entry name" value="GDP-MAN:MAN(3)GLCNAC(2)-PP-DOL ALPHA-1,2-MANNOSYLTRANSFERASE"/>
    <property type="match status" value="1"/>
</dbReference>
<name>A0AA48L986_9TREE</name>
<dbReference type="CDD" id="cd03806">
    <property type="entry name" value="GT4_ALG11-like"/>
    <property type="match status" value="1"/>
</dbReference>
<dbReference type="GO" id="GO:0006487">
    <property type="term" value="P:protein N-linked glycosylation"/>
    <property type="evidence" value="ECO:0007669"/>
    <property type="project" value="TreeGrafter"/>
</dbReference>
<evidence type="ECO:0000256" key="12">
    <source>
        <dbReference type="ARBA" id="ARBA00032515"/>
    </source>
</evidence>
<dbReference type="GO" id="GO:0004377">
    <property type="term" value="F:GDP-Man:Man(3)GlcNAc(2)-PP-Dol alpha-1,2-mannosyltransferase activity"/>
    <property type="evidence" value="ECO:0007669"/>
    <property type="project" value="UniProtKB-EC"/>
</dbReference>
<comment type="catalytic activity">
    <reaction evidence="13">
        <text>an alpha-D-Man-(1-&gt;3)-[alpha-D-Man-(1-&gt;6)]-beta-D-Man-(1-&gt;4)-beta-D-GlcNAc-(1-&gt;4)-alpha-D-GlcNAc-diphospho-di-trans,poly-cis-dolichol + 2 GDP-alpha-D-mannose = an alpha-D-Man-(1-&gt;2)-alpha-D-Man-(1-&gt;2)-alpha-D-Man-(1-&gt;3)-[alpha-D-Man-(1-&gt;6)]-beta-D-Man-(1-&gt;4)-beta-D-GlcNAc-(1-&gt;4)-alpha-D-GlcNAc-diphospho-di-trans,poly-cis-dolichol + 2 GDP + 2 H(+)</text>
        <dbReference type="Rhea" id="RHEA:29523"/>
        <dbReference type="Rhea" id="RHEA-COMP:19515"/>
        <dbReference type="Rhea" id="RHEA-COMP:19516"/>
        <dbReference type="ChEBI" id="CHEBI:15378"/>
        <dbReference type="ChEBI" id="CHEBI:57527"/>
        <dbReference type="ChEBI" id="CHEBI:58189"/>
        <dbReference type="ChEBI" id="CHEBI:132511"/>
        <dbReference type="ChEBI" id="CHEBI:132515"/>
        <dbReference type="EC" id="2.4.1.131"/>
    </reaction>
    <physiologicalReaction direction="left-to-right" evidence="13">
        <dbReference type="Rhea" id="RHEA:29524"/>
    </physiologicalReaction>
</comment>
<dbReference type="GeneID" id="85498187"/>
<feature type="transmembrane region" description="Helical" evidence="14">
    <location>
        <begin position="47"/>
        <end position="67"/>
    </location>
</feature>
<protein>
    <recommendedName>
        <fullName evidence="4">GDP-Man:Man(3)GlcNAc(2)-PP-Dol alpha-1,2-mannosyltransferase</fullName>
        <ecNumber evidence="3">2.4.1.131</ecNumber>
    </recommendedName>
    <alternativeName>
        <fullName evidence="11">Asparagine-linked glycosylation protein 11</fullName>
    </alternativeName>
    <alternativeName>
        <fullName evidence="12">Glycolipid 2-alpha-mannosyltransferase</fullName>
    </alternativeName>
</protein>
<dbReference type="EMBL" id="AP028217">
    <property type="protein sequence ID" value="BEI94317.1"/>
    <property type="molecule type" value="Genomic_DNA"/>
</dbReference>
<dbReference type="InterPro" id="IPR031814">
    <property type="entry name" value="ALG11_N"/>
</dbReference>
<keyword evidence="6" id="KW-0808">Transferase</keyword>
<dbReference type="InterPro" id="IPR001296">
    <property type="entry name" value="Glyco_trans_1"/>
</dbReference>
<accession>A0AA48L986</accession>
<feature type="transmembrane region" description="Helical" evidence="14">
    <location>
        <begin position="329"/>
        <end position="351"/>
    </location>
</feature>
<evidence type="ECO:0000256" key="10">
    <source>
        <dbReference type="ARBA" id="ARBA00023136"/>
    </source>
</evidence>
<evidence type="ECO:0000256" key="11">
    <source>
        <dbReference type="ARBA" id="ARBA00032060"/>
    </source>
</evidence>
<dbReference type="Gene3D" id="3.40.50.2000">
    <property type="entry name" value="Glycogen Phosphorylase B"/>
    <property type="match status" value="1"/>
</dbReference>
<evidence type="ECO:0000256" key="8">
    <source>
        <dbReference type="ARBA" id="ARBA00022824"/>
    </source>
</evidence>
<evidence type="ECO:0000256" key="1">
    <source>
        <dbReference type="ARBA" id="ARBA00004389"/>
    </source>
</evidence>
<feature type="transmembrane region" description="Helical" evidence="14">
    <location>
        <begin position="110"/>
        <end position="128"/>
    </location>
</feature>
<feature type="transmembrane region" description="Helical" evidence="14">
    <location>
        <begin position="201"/>
        <end position="221"/>
    </location>
</feature>
<sequence>MADLSTEVLVNYAILYGYFAIILACFAAVIASILGQSPTKKAVLSGRPFLFIRCAVGGLISTWYFMIQFMKWSYTSYISVRPGATAGDWLVNTSLFAQAWRAVCVGAPNWWWSSWICTAAILFAAIIWSETFRRGIKYPAVYMILGQLVAISVALALFLTAVYLHEPIPNRKPKAPLMLCFLLISAQVAMFILPELADQPAFVYVLAFIHGAVVIPLFFIPKNGRNESGSLPFGGLLPLLAVLAAIIHTLTTIRVLDMLPSAKWLPTYLYRIFLAHPAQASVSSDVVWVVITSITWWFVKGSITSIIVKLSLLAAAVAVAAARHFGVNWYFIGSCVPILALLVVAGAAFVLSNVRSRNDEKRAAVLEKLGIKEQGVIPGTSKEPPTMAKKRLVVGFWHPYCNAGGGGERVLWTAIAWLQRVHPKVVIVVYSGDYPAASKEEIIAKVNDRFSIKLSPATLAFIPLRSRHLISDTYWRRFTLLGQSFGSVLLAWEGLCSRDGLWGDIFIDSMGYAFTLPFVRLVAGGDIAIGSYTHYPTVSSDMVKRVRERVAGVENGGASSSAFRTWAKLVYYRMFTSLYSVALLFSQHTMTNSSWTQAHIKSLLNDGRKSLLAQLLLMDDASRNAGDTARVCEVVFPPCDTAELSKLGNLDSRKRQLVSLAQFRPEKDQAKQLQALSTLFEKHPEYKTGPGGIHLTLMGGCRDAADEARVNGLKKLASKLNIEEQVTFLVNAPYPDIVAHLSTASVGLNTMQDEHFGINVVEFMAAGLIPIVHASAGPLLDIVVSHDGNKTGFHATDAESFADAIHEALSLSRQQELAMRRAARSLARDKFSEAVFERAFARGWSRLARAAGGAEFAEDVGGAGGKLKAPGRPS</sequence>
<dbReference type="Proteomes" id="UP001233271">
    <property type="component" value="Chromosome 6"/>
</dbReference>
<keyword evidence="18" id="KW-1185">Reference proteome</keyword>
<reference evidence="17" key="1">
    <citation type="journal article" date="2023" name="BMC Genomics">
        <title>Chromosome-level genome assemblies of Cutaneotrichosporon spp. (Trichosporonales, Basidiomycota) reveal imbalanced evolution between nucleotide sequences and chromosome synteny.</title>
        <authorList>
            <person name="Kobayashi Y."/>
            <person name="Kayamori A."/>
            <person name="Aoki K."/>
            <person name="Shiwa Y."/>
            <person name="Matsutani M."/>
            <person name="Fujita N."/>
            <person name="Sugita T."/>
            <person name="Iwasaki W."/>
            <person name="Tanaka N."/>
            <person name="Takashima M."/>
        </authorList>
    </citation>
    <scope>NUCLEOTIDE SEQUENCE</scope>
    <source>
        <strain evidence="17">HIS019</strain>
    </source>
</reference>
<feature type="domain" description="ALG11 mannosyltransferase N-terminal" evidence="16">
    <location>
        <begin position="392"/>
        <end position="603"/>
    </location>
</feature>
<comment type="pathway">
    <text evidence="2">Protein modification; protein glycosylation.</text>
</comment>
<dbReference type="Pfam" id="PF00534">
    <property type="entry name" value="Glycos_transf_1"/>
    <property type="match status" value="1"/>
</dbReference>